<dbReference type="InterPro" id="IPR028022">
    <property type="entry name" value="DUF4600"/>
</dbReference>
<gene>
    <name evidence="16" type="primary">LOC103207646</name>
</gene>
<keyword evidence="5" id="KW-0744">Spermatogenesis</keyword>
<dbReference type="PANTHER" id="PTHR28671">
    <property type="entry name" value="COILED-COIL DOMAIN-CONTAINING PROTEIN 169"/>
    <property type="match status" value="1"/>
</dbReference>
<dbReference type="CDD" id="cd18908">
    <property type="entry name" value="bHLH_SOHLH1_2"/>
    <property type="match status" value="1"/>
</dbReference>
<dbReference type="AlphaFoldDB" id="A0A8B7AV54"/>
<keyword evidence="9" id="KW-0804">Transcription</keyword>
<keyword evidence="4" id="KW-0221">Differentiation</keyword>
<dbReference type="PROSITE" id="PS50888">
    <property type="entry name" value="BHLH"/>
    <property type="match status" value="1"/>
</dbReference>
<keyword evidence="7" id="KW-0805">Transcription regulation</keyword>
<evidence type="ECO:0000256" key="5">
    <source>
        <dbReference type="ARBA" id="ARBA00022871"/>
    </source>
</evidence>
<evidence type="ECO:0000256" key="7">
    <source>
        <dbReference type="ARBA" id="ARBA00023015"/>
    </source>
</evidence>
<evidence type="ECO:0000259" key="14">
    <source>
        <dbReference type="PROSITE" id="PS50888"/>
    </source>
</evidence>
<protein>
    <recommendedName>
        <fullName evidence="11">Spermatogenesis- and oogenesis-specific basic helix-loop-helix-containing protein 2</fullName>
    </recommendedName>
</protein>
<keyword evidence="12" id="KW-0175">Coiled coil</keyword>
<dbReference type="GO" id="GO:0048477">
    <property type="term" value="P:oogenesis"/>
    <property type="evidence" value="ECO:0007669"/>
    <property type="project" value="UniProtKB-KW"/>
</dbReference>
<evidence type="ECO:0000256" key="11">
    <source>
        <dbReference type="ARBA" id="ARBA00074702"/>
    </source>
</evidence>
<feature type="coiled-coil region" evidence="12">
    <location>
        <begin position="62"/>
        <end position="132"/>
    </location>
</feature>
<keyword evidence="3" id="KW-0217">Developmental protein</keyword>
<comment type="subcellular location">
    <subcellularLocation>
        <location evidence="2">Cytoplasm</location>
    </subcellularLocation>
    <subcellularLocation>
        <location evidence="1">Nucleus</location>
    </subcellularLocation>
</comment>
<dbReference type="SUPFAM" id="SSF90257">
    <property type="entry name" value="Myosin rod fragments"/>
    <property type="match status" value="1"/>
</dbReference>
<evidence type="ECO:0000256" key="8">
    <source>
        <dbReference type="ARBA" id="ARBA00023125"/>
    </source>
</evidence>
<dbReference type="GeneID" id="103207646"/>
<feature type="domain" description="BHLH" evidence="14">
    <location>
        <begin position="373"/>
        <end position="424"/>
    </location>
</feature>
<dbReference type="GO" id="GO:0007283">
    <property type="term" value="P:spermatogenesis"/>
    <property type="evidence" value="ECO:0007669"/>
    <property type="project" value="UniProtKB-KW"/>
</dbReference>
<evidence type="ECO:0000256" key="10">
    <source>
        <dbReference type="ARBA" id="ARBA00023242"/>
    </source>
</evidence>
<dbReference type="FunFam" id="4.10.280.10:FF:000071">
    <property type="entry name" value="spermatogenesis- and oogenesis-specific basic helix-loop-helix-containing protein 2"/>
    <property type="match status" value="1"/>
</dbReference>
<dbReference type="InterPro" id="IPR036638">
    <property type="entry name" value="HLH_DNA-bd_sf"/>
</dbReference>
<evidence type="ECO:0000256" key="13">
    <source>
        <dbReference type="SAM" id="MobiDB-lite"/>
    </source>
</evidence>
<keyword evidence="6" id="KW-0896">Oogenesis</keyword>
<organism evidence="15 16">
    <name type="scientific">Orycteropus afer afer</name>
    <dbReference type="NCBI Taxonomy" id="1230840"/>
    <lineage>
        <taxon>Eukaryota</taxon>
        <taxon>Metazoa</taxon>
        <taxon>Chordata</taxon>
        <taxon>Craniata</taxon>
        <taxon>Vertebrata</taxon>
        <taxon>Euteleostomi</taxon>
        <taxon>Mammalia</taxon>
        <taxon>Eutheria</taxon>
        <taxon>Afrotheria</taxon>
        <taxon>Tubulidentata</taxon>
        <taxon>Orycteropodidae</taxon>
        <taxon>Orycteropus</taxon>
    </lineage>
</organism>
<dbReference type="Gene3D" id="4.10.280.10">
    <property type="entry name" value="Helix-loop-helix DNA-binding domain"/>
    <property type="match status" value="1"/>
</dbReference>
<dbReference type="GO" id="GO:0005634">
    <property type="term" value="C:nucleus"/>
    <property type="evidence" value="ECO:0007669"/>
    <property type="project" value="UniProtKB-SubCell"/>
</dbReference>
<dbReference type="Proteomes" id="UP000694850">
    <property type="component" value="Unplaced"/>
</dbReference>
<evidence type="ECO:0000313" key="16">
    <source>
        <dbReference type="RefSeq" id="XP_007951484.1"/>
    </source>
</evidence>
<evidence type="ECO:0000256" key="1">
    <source>
        <dbReference type="ARBA" id="ARBA00004123"/>
    </source>
</evidence>
<dbReference type="OrthoDB" id="9948648at2759"/>
<reference evidence="16" key="1">
    <citation type="submission" date="2025-08" db="UniProtKB">
        <authorList>
            <consortium name="RefSeq"/>
        </authorList>
    </citation>
    <scope>IDENTIFICATION</scope>
</reference>
<dbReference type="SUPFAM" id="SSF47459">
    <property type="entry name" value="HLH, helix-loop-helix DNA-binding domain"/>
    <property type="match status" value="1"/>
</dbReference>
<dbReference type="Pfam" id="PF00010">
    <property type="entry name" value="HLH"/>
    <property type="match status" value="1"/>
</dbReference>
<name>A0A8B7AV54_ORYAF</name>
<dbReference type="GO" id="GO:0005737">
    <property type="term" value="C:cytoplasm"/>
    <property type="evidence" value="ECO:0007669"/>
    <property type="project" value="UniProtKB-SubCell"/>
</dbReference>
<dbReference type="RefSeq" id="XP_007951484.1">
    <property type="nucleotide sequence ID" value="XM_007953293.1"/>
</dbReference>
<dbReference type="GO" id="GO:1990837">
    <property type="term" value="F:sequence-specific double-stranded DNA binding"/>
    <property type="evidence" value="ECO:0007669"/>
    <property type="project" value="UniProtKB-ARBA"/>
</dbReference>
<keyword evidence="15" id="KW-1185">Reference proteome</keyword>
<evidence type="ECO:0000256" key="9">
    <source>
        <dbReference type="ARBA" id="ARBA00023163"/>
    </source>
</evidence>
<evidence type="ECO:0000256" key="3">
    <source>
        <dbReference type="ARBA" id="ARBA00022473"/>
    </source>
</evidence>
<keyword evidence="10" id="KW-0539">Nucleus</keyword>
<evidence type="ECO:0000256" key="6">
    <source>
        <dbReference type="ARBA" id="ARBA00022943"/>
    </source>
</evidence>
<evidence type="ECO:0000313" key="15">
    <source>
        <dbReference type="Proteomes" id="UP000694850"/>
    </source>
</evidence>
<accession>A0A8B7AV54</accession>
<proteinExistence type="predicted"/>
<dbReference type="PANTHER" id="PTHR28671:SF3">
    <property type="entry name" value="COILED-COIL DOMAIN-CONTAINING PROTEIN 169"/>
    <property type="match status" value="1"/>
</dbReference>
<dbReference type="SMART" id="SM00353">
    <property type="entry name" value="HLH"/>
    <property type="match status" value="1"/>
</dbReference>
<sequence length="623" mass="68501">MCEGRGDNYEGVSTDRLRLELLEEIHLKDIVQLSMLEVKHKITELEARLCADSEGGEWKTRYETQLELNNELEKQIVSLEQKMDKIRGSPSDRLSPIRAYERMPVESLTALLKQLEKEKRSLETQVKDYVVRLEQESKAYHKTNSERRMYLAEMSQVTGSHPGSRRQMEQLPRVKENVMKTLLFKQNWGPLKVKVDLLLVGDVAVVSLANAVQRLFSNVTDVTVTVSGVKRVAAFLDDGVFNAVLLKMTPFPTAEELDAIKFIRLAKKKKTHLLFVLVLPANFEDCISGHGADIILTEPVTIDKMSILVNYWKTFFPRPVTNESAAGLEDPGLQTSCSEQPGHLSASLSTSSKSLDDIELELKGPLSDLQKCQKSSLHSNKEKLRRERIKECCEQLRTLLPQRTGRKDDMASVLEATVDYVKCVREKIPPVVMSQITEVLRSSKRFCKKQPAASVPSAAAVRRKRSTRRNTRSSVMELRHLAGRLGSVSTDAAGGTYKHVAPSAAHLLSSLSARCSSDGAPSEAAAIASPNIQSHVPSVVPKASKLLLQPCNSVLGQTRATRPDCPVSLPGPGGRLSALALSSGAPPLSVVAHTVASSLFGWDPGAVLAPESSSSVNPGTRFK</sequence>
<evidence type="ECO:0000256" key="4">
    <source>
        <dbReference type="ARBA" id="ARBA00022782"/>
    </source>
</evidence>
<evidence type="ECO:0000256" key="12">
    <source>
        <dbReference type="SAM" id="Coils"/>
    </source>
</evidence>
<dbReference type="InterPro" id="IPR011598">
    <property type="entry name" value="bHLH_dom"/>
</dbReference>
<dbReference type="GO" id="GO:0046983">
    <property type="term" value="F:protein dimerization activity"/>
    <property type="evidence" value="ECO:0007669"/>
    <property type="project" value="InterPro"/>
</dbReference>
<dbReference type="Pfam" id="PF15372">
    <property type="entry name" value="DUF4600"/>
    <property type="match status" value="1"/>
</dbReference>
<keyword evidence="8" id="KW-0238">DNA-binding</keyword>
<evidence type="ECO:0000256" key="2">
    <source>
        <dbReference type="ARBA" id="ARBA00004496"/>
    </source>
</evidence>
<feature type="region of interest" description="Disordered" evidence="13">
    <location>
        <begin position="327"/>
        <end position="349"/>
    </location>
</feature>